<evidence type="ECO:0000256" key="3">
    <source>
        <dbReference type="ARBA" id="ARBA00022737"/>
    </source>
</evidence>
<accession>A0ABM1F549</accession>
<keyword evidence="3" id="KW-0677">Repeat</keyword>
<comment type="subcellular location">
    <subcellularLocation>
        <location evidence="1">Cytoplasm</location>
    </subcellularLocation>
</comment>
<evidence type="ECO:0000256" key="1">
    <source>
        <dbReference type="ARBA" id="ARBA00004496"/>
    </source>
</evidence>
<feature type="compositionally biased region" description="Basic and acidic residues" evidence="4">
    <location>
        <begin position="24"/>
        <end position="33"/>
    </location>
</feature>
<reference evidence="7" key="1">
    <citation type="submission" date="2025-08" db="UniProtKB">
        <authorList>
            <consortium name="RefSeq"/>
        </authorList>
    </citation>
    <scope>IDENTIFICATION</scope>
</reference>
<dbReference type="PANTHER" id="PTHR46227:SF2">
    <property type="entry name" value="FI03335P"/>
    <property type="match status" value="1"/>
</dbReference>
<feature type="domain" description="PDZ" evidence="5">
    <location>
        <begin position="80"/>
        <end position="163"/>
    </location>
</feature>
<evidence type="ECO:0000259" key="5">
    <source>
        <dbReference type="PROSITE" id="PS50106"/>
    </source>
</evidence>
<dbReference type="PROSITE" id="PS50106">
    <property type="entry name" value="PDZ"/>
    <property type="match status" value="1"/>
</dbReference>
<dbReference type="GeneID" id="106819453"/>
<protein>
    <submittedName>
        <fullName evidence="7">Glutamate receptor-interacting protein 2-like</fullName>
    </submittedName>
</protein>
<dbReference type="SUPFAM" id="SSF50156">
    <property type="entry name" value="PDZ domain-like"/>
    <property type="match status" value="1"/>
</dbReference>
<feature type="non-terminal residue" evidence="7">
    <location>
        <position position="207"/>
    </location>
</feature>
<evidence type="ECO:0000313" key="7">
    <source>
        <dbReference type="RefSeq" id="XP_014679570.1"/>
    </source>
</evidence>
<feature type="region of interest" description="Disordered" evidence="4">
    <location>
        <begin position="14"/>
        <end position="39"/>
    </location>
</feature>
<feature type="compositionally biased region" description="Basic residues" evidence="4">
    <location>
        <begin position="14"/>
        <end position="23"/>
    </location>
</feature>
<dbReference type="Gene3D" id="2.30.42.10">
    <property type="match status" value="1"/>
</dbReference>
<dbReference type="InterPro" id="IPR043545">
    <property type="entry name" value="GRIP1/2"/>
</dbReference>
<dbReference type="InterPro" id="IPR036034">
    <property type="entry name" value="PDZ_sf"/>
</dbReference>
<keyword evidence="6" id="KW-1185">Reference proteome</keyword>
<dbReference type="InterPro" id="IPR001478">
    <property type="entry name" value="PDZ"/>
</dbReference>
<keyword evidence="2" id="KW-0963">Cytoplasm</keyword>
<dbReference type="Pfam" id="PF00595">
    <property type="entry name" value="PDZ"/>
    <property type="match status" value="1"/>
</dbReference>
<sequence length="207" mass="22565">MPCFTLRMATCGKKRRKKKKKQGKNTDGEKLAGDEDGAYVRYKLPPGEEQTTVAEVGGQMPNGHAGSHRSIVEEKKAQAVVELYKKDGCTLGLTVSGGIDKGCKPFISNLRAGGIAHRSDALEVGDRILSVNGIRTLNLKHDEVINLMKNAGQKVTLEVEYEVPQSPGEVSPCVCARTVELKLFKEDNSFGFTLRGGTCNDRMKSRP</sequence>
<dbReference type="SMART" id="SM00228">
    <property type="entry name" value="PDZ"/>
    <property type="match status" value="1"/>
</dbReference>
<dbReference type="RefSeq" id="XP_014679570.1">
    <property type="nucleotide sequence ID" value="XM_014824084.1"/>
</dbReference>
<dbReference type="Proteomes" id="UP000695022">
    <property type="component" value="Unplaced"/>
</dbReference>
<name>A0ABM1F549_PRICU</name>
<proteinExistence type="predicted"/>
<dbReference type="PANTHER" id="PTHR46227">
    <property type="entry name" value="GLUTAMATE RECEPTOR-INTERACTING PROTEIN GRIP"/>
    <property type="match status" value="1"/>
</dbReference>
<gene>
    <name evidence="7" type="primary">LOC106819453</name>
</gene>
<evidence type="ECO:0000256" key="4">
    <source>
        <dbReference type="SAM" id="MobiDB-lite"/>
    </source>
</evidence>
<organism evidence="6 7">
    <name type="scientific">Priapulus caudatus</name>
    <name type="common">Priapulid worm</name>
    <dbReference type="NCBI Taxonomy" id="37621"/>
    <lineage>
        <taxon>Eukaryota</taxon>
        <taxon>Metazoa</taxon>
        <taxon>Ecdysozoa</taxon>
        <taxon>Scalidophora</taxon>
        <taxon>Priapulida</taxon>
        <taxon>Priapulimorpha</taxon>
        <taxon>Priapulimorphida</taxon>
        <taxon>Priapulidae</taxon>
        <taxon>Priapulus</taxon>
    </lineage>
</organism>
<evidence type="ECO:0000313" key="6">
    <source>
        <dbReference type="Proteomes" id="UP000695022"/>
    </source>
</evidence>
<evidence type="ECO:0000256" key="2">
    <source>
        <dbReference type="ARBA" id="ARBA00022490"/>
    </source>
</evidence>